<dbReference type="InterPro" id="IPR004026">
    <property type="entry name" value="Ada_DNA_repair_Zn-bd"/>
</dbReference>
<evidence type="ECO:0000313" key="9">
    <source>
        <dbReference type="Proteomes" id="UP000019471"/>
    </source>
</evidence>
<evidence type="ECO:0000256" key="6">
    <source>
        <dbReference type="SAM" id="MobiDB-lite"/>
    </source>
</evidence>
<comment type="cofactor">
    <cofactor evidence="1">
        <name>Zn(2+)</name>
        <dbReference type="ChEBI" id="CHEBI:29105"/>
    </cofactor>
</comment>
<dbReference type="GO" id="GO:0032259">
    <property type="term" value="P:methylation"/>
    <property type="evidence" value="ECO:0007669"/>
    <property type="project" value="UniProtKB-KW"/>
</dbReference>
<feature type="region of interest" description="Disordered" evidence="6">
    <location>
        <begin position="190"/>
        <end position="224"/>
    </location>
</feature>
<reference evidence="8 9" key="1">
    <citation type="submission" date="2013-03" db="EMBL/GenBank/DDBJ databases">
        <title>The Genome Sequence of Cladophialophora psammophila CBS 110553.</title>
        <authorList>
            <consortium name="The Broad Institute Genomics Platform"/>
            <person name="Cuomo C."/>
            <person name="de Hoog S."/>
            <person name="Gorbushina A."/>
            <person name="Walker B."/>
            <person name="Young S.K."/>
            <person name="Zeng Q."/>
            <person name="Gargeya S."/>
            <person name="Fitzgerald M."/>
            <person name="Haas B."/>
            <person name="Abouelleil A."/>
            <person name="Allen A.W."/>
            <person name="Alvarado L."/>
            <person name="Arachchi H.M."/>
            <person name="Berlin A.M."/>
            <person name="Chapman S.B."/>
            <person name="Gainer-Dewar J."/>
            <person name="Goldberg J."/>
            <person name="Griggs A."/>
            <person name="Gujja S."/>
            <person name="Hansen M."/>
            <person name="Howarth C."/>
            <person name="Imamovic A."/>
            <person name="Ireland A."/>
            <person name="Larimer J."/>
            <person name="McCowan C."/>
            <person name="Murphy C."/>
            <person name="Pearson M."/>
            <person name="Poon T.W."/>
            <person name="Priest M."/>
            <person name="Roberts A."/>
            <person name="Saif S."/>
            <person name="Shea T."/>
            <person name="Sisk P."/>
            <person name="Sykes S."/>
            <person name="Wortman J."/>
            <person name="Nusbaum C."/>
            <person name="Birren B."/>
        </authorList>
    </citation>
    <scope>NUCLEOTIDE SEQUENCE [LARGE SCALE GENOMIC DNA]</scope>
    <source>
        <strain evidence="8 9">CBS 110553</strain>
    </source>
</reference>
<dbReference type="Proteomes" id="UP000019471">
    <property type="component" value="Unassembled WGS sequence"/>
</dbReference>
<dbReference type="PROSITE" id="PS01124">
    <property type="entry name" value="HTH_ARAC_FAMILY_2"/>
    <property type="match status" value="1"/>
</dbReference>
<keyword evidence="2" id="KW-0808">Transferase</keyword>
<feature type="compositionally biased region" description="Polar residues" evidence="6">
    <location>
        <begin position="318"/>
        <end position="327"/>
    </location>
</feature>
<dbReference type="InterPro" id="IPR009057">
    <property type="entry name" value="Homeodomain-like_sf"/>
</dbReference>
<dbReference type="eggNOG" id="ENOG502S6W3">
    <property type="taxonomic scope" value="Eukaryota"/>
</dbReference>
<accession>W9XA54</accession>
<evidence type="ECO:0000256" key="3">
    <source>
        <dbReference type="ARBA" id="ARBA00023015"/>
    </source>
</evidence>
<dbReference type="GO" id="GO:0008168">
    <property type="term" value="F:methyltransferase activity"/>
    <property type="evidence" value="ECO:0007669"/>
    <property type="project" value="UniProtKB-KW"/>
</dbReference>
<evidence type="ECO:0000256" key="2">
    <source>
        <dbReference type="ARBA" id="ARBA00022603"/>
    </source>
</evidence>
<feature type="compositionally biased region" description="Low complexity" evidence="6">
    <location>
        <begin position="52"/>
        <end position="88"/>
    </location>
</feature>
<dbReference type="InterPro" id="IPR035451">
    <property type="entry name" value="Ada-like_dom_sf"/>
</dbReference>
<dbReference type="GO" id="GO:0006281">
    <property type="term" value="P:DNA repair"/>
    <property type="evidence" value="ECO:0007669"/>
    <property type="project" value="InterPro"/>
</dbReference>
<keyword evidence="2" id="KW-0489">Methyltransferase</keyword>
<evidence type="ECO:0000256" key="4">
    <source>
        <dbReference type="ARBA" id="ARBA00023159"/>
    </source>
</evidence>
<name>W9XA54_9EURO</name>
<dbReference type="RefSeq" id="XP_007748091.1">
    <property type="nucleotide sequence ID" value="XM_007749901.1"/>
</dbReference>
<keyword evidence="4" id="KW-0010">Activator</keyword>
<dbReference type="Gene3D" id="3.40.10.10">
    <property type="entry name" value="DNA Methylphosphotriester Repair Domain"/>
    <property type="match status" value="1"/>
</dbReference>
<dbReference type="GO" id="GO:0008270">
    <property type="term" value="F:zinc ion binding"/>
    <property type="evidence" value="ECO:0007669"/>
    <property type="project" value="InterPro"/>
</dbReference>
<dbReference type="GO" id="GO:0003700">
    <property type="term" value="F:DNA-binding transcription factor activity"/>
    <property type="evidence" value="ECO:0007669"/>
    <property type="project" value="InterPro"/>
</dbReference>
<dbReference type="STRING" id="1182543.W9XA54"/>
<gene>
    <name evidence="8" type="ORF">A1O5_09322</name>
</gene>
<dbReference type="GeneID" id="19194018"/>
<organism evidence="8 9">
    <name type="scientific">Cladophialophora psammophila CBS 110553</name>
    <dbReference type="NCBI Taxonomy" id="1182543"/>
    <lineage>
        <taxon>Eukaryota</taxon>
        <taxon>Fungi</taxon>
        <taxon>Dikarya</taxon>
        <taxon>Ascomycota</taxon>
        <taxon>Pezizomycotina</taxon>
        <taxon>Eurotiomycetes</taxon>
        <taxon>Chaetothyriomycetidae</taxon>
        <taxon>Chaetothyriales</taxon>
        <taxon>Herpotrichiellaceae</taxon>
        <taxon>Cladophialophora</taxon>
    </lineage>
</organism>
<feature type="region of interest" description="Disordered" evidence="6">
    <location>
        <begin position="52"/>
        <end position="89"/>
    </location>
</feature>
<evidence type="ECO:0000256" key="5">
    <source>
        <dbReference type="ARBA" id="ARBA00023163"/>
    </source>
</evidence>
<dbReference type="EMBL" id="AMGX01000016">
    <property type="protein sequence ID" value="EXJ67309.1"/>
    <property type="molecule type" value="Genomic_DNA"/>
</dbReference>
<evidence type="ECO:0000313" key="8">
    <source>
        <dbReference type="EMBL" id="EXJ67309.1"/>
    </source>
</evidence>
<feature type="compositionally biased region" description="Low complexity" evidence="6">
    <location>
        <begin position="200"/>
        <end position="211"/>
    </location>
</feature>
<dbReference type="Gene3D" id="1.10.10.60">
    <property type="entry name" value="Homeodomain-like"/>
    <property type="match status" value="1"/>
</dbReference>
<comment type="caution">
    <text evidence="8">The sequence shown here is derived from an EMBL/GenBank/DDBJ whole genome shotgun (WGS) entry which is preliminary data.</text>
</comment>
<dbReference type="Pfam" id="PF02805">
    <property type="entry name" value="Ada_Zn_binding"/>
    <property type="match status" value="1"/>
</dbReference>
<proteinExistence type="predicted"/>
<keyword evidence="9" id="KW-1185">Reference proteome</keyword>
<feature type="region of interest" description="Disordered" evidence="6">
    <location>
        <begin position="318"/>
        <end position="351"/>
    </location>
</feature>
<keyword evidence="3" id="KW-0805">Transcription regulation</keyword>
<sequence length="446" mass="49054">MNFPFSYPYDDDITFDSSPAMTMTTATMAMATATATATEALLLPPWPAPVSLPLQQPQQQIPQLPHLSSSNPPSQTSPSSPSTSPSSTYRSETARWKALVARDPQATNAFVYAVVTTKIYCRPDCRARLARRANVRFFDQAVQAESAGFRACKRCRPNRAKLAYADVSPLSSSSPRPESRLGLALRDEFVSGQNTPGNRSVSSGSVSVSVSAETSPGRDGDVDVDDIHTKIQRAVLLVCHSASEKRQPLSLSQLAGQVGLSKWHLQRVFKKLQGVTPREMAEQIIQAKADGRLTATTMANPMMMADDTVPTQATKLCAPVSTSTARSSPRADDLAFPPAPPLPLIDTSGTDWFDDQFDSRADHYYHQQQQQQQQQQQCQRQEEYQLPAQFAEDTQTMTMTVDNAAMEVEIEFMEMGLHAAAADDYNAENILNDLFPEILVYNTHNT</sequence>
<dbReference type="OrthoDB" id="2447880at2759"/>
<dbReference type="HOGENOM" id="CLU_606909_0_0_1"/>
<evidence type="ECO:0000256" key="1">
    <source>
        <dbReference type="ARBA" id="ARBA00001947"/>
    </source>
</evidence>
<dbReference type="SUPFAM" id="SSF46689">
    <property type="entry name" value="Homeodomain-like"/>
    <property type="match status" value="1"/>
</dbReference>
<protein>
    <recommendedName>
        <fullName evidence="7">HTH araC/xylS-type domain-containing protein</fullName>
    </recommendedName>
</protein>
<evidence type="ECO:0000259" key="7">
    <source>
        <dbReference type="PROSITE" id="PS01124"/>
    </source>
</evidence>
<dbReference type="InterPro" id="IPR018060">
    <property type="entry name" value="HTH_AraC"/>
</dbReference>
<dbReference type="SUPFAM" id="SSF57884">
    <property type="entry name" value="Ada DNA repair protein, N-terminal domain (N-Ada 10)"/>
    <property type="match status" value="1"/>
</dbReference>
<dbReference type="AlphaFoldDB" id="W9XA54"/>
<keyword evidence="5" id="KW-0804">Transcription</keyword>
<dbReference type="GO" id="GO:0043565">
    <property type="term" value="F:sequence-specific DNA binding"/>
    <property type="evidence" value="ECO:0007669"/>
    <property type="project" value="InterPro"/>
</dbReference>
<feature type="domain" description="HTH araC/xylS-type" evidence="7">
    <location>
        <begin position="232"/>
        <end position="280"/>
    </location>
</feature>